<dbReference type="Pfam" id="PF03992">
    <property type="entry name" value="ABM"/>
    <property type="match status" value="1"/>
</dbReference>
<dbReference type="PANTHER" id="PTHR34474">
    <property type="entry name" value="SIGNAL TRANSDUCTION PROTEIN TRAP"/>
    <property type="match status" value="1"/>
</dbReference>
<dbReference type="Gene3D" id="3.30.70.100">
    <property type="match status" value="1"/>
</dbReference>
<gene>
    <name evidence="2" type="ORF">JNB71_05910</name>
</gene>
<evidence type="ECO:0000313" key="3">
    <source>
        <dbReference type="Proteomes" id="UP000757604"/>
    </source>
</evidence>
<reference evidence="2 3" key="1">
    <citation type="journal article" date="2021" name="MBio">
        <title>Poor Competitiveness of Bradyrhizobium in Pigeon Pea Root Colonization in Indian Soils.</title>
        <authorList>
            <person name="Chalasani D."/>
            <person name="Basu A."/>
            <person name="Pullabhotla S.V.S.R.N."/>
            <person name="Jorrin B."/>
            <person name="Neal A.L."/>
            <person name="Poole P.S."/>
            <person name="Podile A.R."/>
            <person name="Tkacz A."/>
        </authorList>
    </citation>
    <scope>NUCLEOTIDE SEQUENCE [LARGE SCALE GENOMIC DNA]</scope>
    <source>
        <strain evidence="2 3">HU44</strain>
    </source>
</reference>
<sequence length="104" mass="11778">MYFAMNRFKIAIGHEDAFENVWKGRDSSLAEVPGFKEFRLLRGDTVADEGYTLFVSSSIWESRDAFVAWTKSENFRAAHKNAAENRTMYLGPPKFEGFSAVEGA</sequence>
<accession>A0ABS7H984</accession>
<dbReference type="GO" id="GO:0004497">
    <property type="term" value="F:monooxygenase activity"/>
    <property type="evidence" value="ECO:0007669"/>
    <property type="project" value="UniProtKB-KW"/>
</dbReference>
<dbReference type="PANTHER" id="PTHR34474:SF2">
    <property type="entry name" value="SIGNAL TRANSDUCTION PROTEIN TRAP"/>
    <property type="match status" value="1"/>
</dbReference>
<evidence type="ECO:0000313" key="2">
    <source>
        <dbReference type="EMBL" id="MBW9062848.1"/>
    </source>
</evidence>
<keyword evidence="2" id="KW-0560">Oxidoreductase</keyword>
<evidence type="ECO:0000259" key="1">
    <source>
        <dbReference type="PROSITE" id="PS51725"/>
    </source>
</evidence>
<dbReference type="InterPro" id="IPR007138">
    <property type="entry name" value="ABM_dom"/>
</dbReference>
<dbReference type="RefSeq" id="WP_220370861.1">
    <property type="nucleotide sequence ID" value="NZ_JAEUAO010000001.1"/>
</dbReference>
<dbReference type="EMBL" id="JAEUAO010000001">
    <property type="protein sequence ID" value="MBW9062848.1"/>
    <property type="molecule type" value="Genomic_DNA"/>
</dbReference>
<dbReference type="SUPFAM" id="SSF54909">
    <property type="entry name" value="Dimeric alpha+beta barrel"/>
    <property type="match status" value="1"/>
</dbReference>
<keyword evidence="3" id="KW-1185">Reference proteome</keyword>
<keyword evidence="2" id="KW-0503">Monooxygenase</keyword>
<dbReference type="PROSITE" id="PS51725">
    <property type="entry name" value="ABM"/>
    <property type="match status" value="1"/>
</dbReference>
<name>A0ABS7H984_9HYPH</name>
<dbReference type="InterPro" id="IPR011008">
    <property type="entry name" value="Dimeric_a/b-barrel"/>
</dbReference>
<comment type="caution">
    <text evidence="2">The sequence shown here is derived from an EMBL/GenBank/DDBJ whole genome shotgun (WGS) entry which is preliminary data.</text>
</comment>
<dbReference type="InterPro" id="IPR050404">
    <property type="entry name" value="Heme-degrading_MO"/>
</dbReference>
<feature type="domain" description="ABM" evidence="1">
    <location>
        <begin position="2"/>
        <end position="98"/>
    </location>
</feature>
<organism evidence="2 3">
    <name type="scientific">Rhizobium herbae</name>
    <dbReference type="NCBI Taxonomy" id="508661"/>
    <lineage>
        <taxon>Bacteria</taxon>
        <taxon>Pseudomonadati</taxon>
        <taxon>Pseudomonadota</taxon>
        <taxon>Alphaproteobacteria</taxon>
        <taxon>Hyphomicrobiales</taxon>
        <taxon>Rhizobiaceae</taxon>
        <taxon>Rhizobium/Agrobacterium group</taxon>
        <taxon>Rhizobium</taxon>
    </lineage>
</organism>
<proteinExistence type="predicted"/>
<dbReference type="Proteomes" id="UP000757604">
    <property type="component" value="Unassembled WGS sequence"/>
</dbReference>
<protein>
    <submittedName>
        <fullName evidence="2">Antibiotic biosynthesis monooxygenase</fullName>
    </submittedName>
</protein>